<sequence>MSERLVCIQGDIHNQDYEKERSEVDKFLPVAILNSIRRNKMPIEGIKVTRKQVEDILVASIRFTGQVSRIPAVFDKLLAAAGDKMNGKPLVLFYPSYELGDDDDVEVCIPVSEKVETDDIKSRLIEGSKLITTLYYGSDEESADAAWNGLFAYINEHDIKVKAPSREVYLEWDQEDPEKNVTELQFPLI</sequence>
<dbReference type="SUPFAM" id="SSF55136">
    <property type="entry name" value="Probable bacterial effector-binding domain"/>
    <property type="match status" value="1"/>
</dbReference>
<organism evidence="2 3">
    <name type="scientific">candidate division TA06 bacterium B3_TA06</name>
    <dbReference type="NCBI Taxonomy" id="2012487"/>
    <lineage>
        <taxon>Bacteria</taxon>
        <taxon>Bacteria division TA06</taxon>
    </lineage>
</organism>
<evidence type="ECO:0000313" key="3">
    <source>
        <dbReference type="Proteomes" id="UP000317778"/>
    </source>
</evidence>
<dbReference type="InterPro" id="IPR029442">
    <property type="entry name" value="GyrI-like"/>
</dbReference>
<name>A0A532UXJ2_UNCT6</name>
<gene>
    <name evidence="2" type="ORF">CEE36_10240</name>
</gene>
<dbReference type="AlphaFoldDB" id="A0A532UXJ2"/>
<dbReference type="Pfam" id="PF06445">
    <property type="entry name" value="GyrI-like"/>
    <property type="match status" value="1"/>
</dbReference>
<comment type="caution">
    <text evidence="2">The sequence shown here is derived from an EMBL/GenBank/DDBJ whole genome shotgun (WGS) entry which is preliminary data.</text>
</comment>
<dbReference type="Proteomes" id="UP000317778">
    <property type="component" value="Unassembled WGS sequence"/>
</dbReference>
<reference evidence="2 3" key="1">
    <citation type="submission" date="2017-06" db="EMBL/GenBank/DDBJ databases">
        <title>Novel microbial phyla capable of carbon fixation and sulfur reduction in deep-sea sediments.</title>
        <authorList>
            <person name="Huang J."/>
            <person name="Baker B."/>
            <person name="Wang Y."/>
        </authorList>
    </citation>
    <scope>NUCLEOTIDE SEQUENCE [LARGE SCALE GENOMIC DNA]</scope>
    <source>
        <strain evidence="2">B3_TA06</strain>
    </source>
</reference>
<dbReference type="EMBL" id="NJBO01000023">
    <property type="protein sequence ID" value="TKJ39668.1"/>
    <property type="molecule type" value="Genomic_DNA"/>
</dbReference>
<dbReference type="InterPro" id="IPR011256">
    <property type="entry name" value="Reg_factor_effector_dom_sf"/>
</dbReference>
<dbReference type="SMART" id="SM00871">
    <property type="entry name" value="AraC_E_bind"/>
    <property type="match status" value="1"/>
</dbReference>
<feature type="domain" description="AraC effector-binding" evidence="1">
    <location>
        <begin position="46"/>
        <end position="189"/>
    </location>
</feature>
<dbReference type="InterPro" id="IPR010499">
    <property type="entry name" value="AraC_E-bd"/>
</dbReference>
<proteinExistence type="predicted"/>
<protein>
    <recommendedName>
        <fullName evidence="1">AraC effector-binding domain-containing protein</fullName>
    </recommendedName>
</protein>
<accession>A0A532UXJ2</accession>
<dbReference type="Gene3D" id="3.20.80.10">
    <property type="entry name" value="Regulatory factor, effector binding domain"/>
    <property type="match status" value="1"/>
</dbReference>
<evidence type="ECO:0000259" key="1">
    <source>
        <dbReference type="SMART" id="SM00871"/>
    </source>
</evidence>
<evidence type="ECO:0000313" key="2">
    <source>
        <dbReference type="EMBL" id="TKJ39668.1"/>
    </source>
</evidence>